<evidence type="ECO:0000256" key="1">
    <source>
        <dbReference type="SAM" id="Phobius"/>
    </source>
</evidence>
<name>A0A4P9J140_9GAMM</name>
<dbReference type="KEGG" id="pdv:FFU37_06525"/>
<organism evidence="2 3">
    <name type="scientific">Pseudoalteromonas distincta</name>
    <dbReference type="NCBI Taxonomy" id="77608"/>
    <lineage>
        <taxon>Bacteria</taxon>
        <taxon>Pseudomonadati</taxon>
        <taxon>Pseudomonadota</taxon>
        <taxon>Gammaproteobacteria</taxon>
        <taxon>Alteromonadales</taxon>
        <taxon>Pseudoalteromonadaceae</taxon>
        <taxon>Pseudoalteromonas</taxon>
    </lineage>
</organism>
<proteinExistence type="predicted"/>
<evidence type="ECO:0000313" key="3">
    <source>
        <dbReference type="Proteomes" id="UP000310065"/>
    </source>
</evidence>
<reference evidence="2 3" key="1">
    <citation type="submission" date="2019-05" db="EMBL/GenBank/DDBJ databases">
        <title>Complete genome sequence of Pseudoalteromonas sp. 16-SW-7(T) isolated from the Okhotsk Sea, Russia.</title>
        <authorList>
            <person name="Nguyen T.H."/>
            <person name="Nedashkovskaya O.I."/>
            <person name="Kim S.-G."/>
        </authorList>
    </citation>
    <scope>NUCLEOTIDE SEQUENCE [LARGE SCALE GENOMIC DNA]</scope>
    <source>
        <strain evidence="2 3">16-SW-7</strain>
    </source>
</reference>
<dbReference type="AlphaFoldDB" id="A0A4P9J140"/>
<protein>
    <submittedName>
        <fullName evidence="2">Uncharacterized protein</fullName>
    </submittedName>
</protein>
<keyword evidence="1" id="KW-0472">Membrane</keyword>
<dbReference type="EMBL" id="CP040558">
    <property type="protein sequence ID" value="QCU74138.1"/>
    <property type="molecule type" value="Genomic_DNA"/>
</dbReference>
<dbReference type="Proteomes" id="UP000310065">
    <property type="component" value="Chromosome L1"/>
</dbReference>
<evidence type="ECO:0000313" key="2">
    <source>
        <dbReference type="EMBL" id="QCU74138.1"/>
    </source>
</evidence>
<feature type="transmembrane region" description="Helical" evidence="1">
    <location>
        <begin position="36"/>
        <end position="60"/>
    </location>
</feature>
<sequence>MNINATFAGQIIFINFLVMLYLTLKFAKGKSDNLPLVGFYTFLLSFLFFPASWLYCWYWSKKKPKVVSEL</sequence>
<feature type="transmembrane region" description="Helical" evidence="1">
    <location>
        <begin position="6"/>
        <end position="24"/>
    </location>
</feature>
<keyword evidence="1" id="KW-1133">Transmembrane helix</keyword>
<keyword evidence="1" id="KW-0812">Transmembrane</keyword>
<gene>
    <name evidence="2" type="ORF">FFU37_06525</name>
</gene>
<accession>A0A4P9J140</accession>